<keyword evidence="11" id="KW-0511">Multifunctional enzyme</keyword>
<comment type="catalytic activity">
    <reaction evidence="12">
        <text>a (3S)-3-hydroxyacyl-CoA + NAD(+) = a 3-oxoacyl-CoA + NADH + H(+)</text>
        <dbReference type="Rhea" id="RHEA:22432"/>
        <dbReference type="ChEBI" id="CHEBI:15378"/>
        <dbReference type="ChEBI" id="CHEBI:57318"/>
        <dbReference type="ChEBI" id="CHEBI:57540"/>
        <dbReference type="ChEBI" id="CHEBI:57945"/>
        <dbReference type="ChEBI" id="CHEBI:90726"/>
        <dbReference type="EC" id="1.1.1.35"/>
    </reaction>
</comment>
<keyword evidence="5" id="KW-0560">Oxidoreductase</keyword>
<dbReference type="InterPro" id="IPR006108">
    <property type="entry name" value="3HC_DH_C"/>
</dbReference>
<dbReference type="InterPro" id="IPR036291">
    <property type="entry name" value="NAD(P)-bd_dom_sf"/>
</dbReference>
<keyword evidence="6" id="KW-0520">NAD</keyword>
<name>A0ABN1DVH3_SACER</name>
<dbReference type="SUPFAM" id="SSF51735">
    <property type="entry name" value="NAD(P)-binding Rossmann-fold domains"/>
    <property type="match status" value="1"/>
</dbReference>
<dbReference type="SUPFAM" id="SSF52096">
    <property type="entry name" value="ClpP/crotonase"/>
    <property type="match status" value="1"/>
</dbReference>
<evidence type="ECO:0000256" key="4">
    <source>
        <dbReference type="ARBA" id="ARBA00022963"/>
    </source>
</evidence>
<evidence type="ECO:0000259" key="14">
    <source>
        <dbReference type="Pfam" id="PF02737"/>
    </source>
</evidence>
<evidence type="ECO:0000256" key="7">
    <source>
        <dbReference type="ARBA" id="ARBA00023098"/>
    </source>
</evidence>
<evidence type="ECO:0000256" key="8">
    <source>
        <dbReference type="ARBA" id="ARBA00023140"/>
    </source>
</evidence>
<keyword evidence="16" id="KW-1185">Reference proteome</keyword>
<dbReference type="Pfam" id="PF00725">
    <property type="entry name" value="3HCDH"/>
    <property type="match status" value="1"/>
</dbReference>
<keyword evidence="9" id="KW-0413">Isomerase</keyword>
<dbReference type="InterPro" id="IPR008927">
    <property type="entry name" value="6-PGluconate_DH-like_C_sf"/>
</dbReference>
<reference evidence="15 16" key="1">
    <citation type="journal article" date="2019" name="Int. J. Syst. Evol. Microbiol.">
        <title>The Global Catalogue of Microorganisms (GCM) 10K type strain sequencing project: providing services to taxonomists for standard genome sequencing and annotation.</title>
        <authorList>
            <consortium name="The Broad Institute Genomics Platform"/>
            <consortium name="The Broad Institute Genome Sequencing Center for Infectious Disease"/>
            <person name="Wu L."/>
            <person name="Ma J."/>
        </authorList>
    </citation>
    <scope>NUCLEOTIDE SEQUENCE [LARGE SCALE GENOMIC DNA]</scope>
    <source>
        <strain evidence="15 16">JCM 10303</strain>
    </source>
</reference>
<dbReference type="CDD" id="cd06558">
    <property type="entry name" value="crotonase-like"/>
    <property type="match status" value="1"/>
</dbReference>
<dbReference type="Pfam" id="PF02737">
    <property type="entry name" value="3HCDH_N"/>
    <property type="match status" value="1"/>
</dbReference>
<protein>
    <submittedName>
        <fullName evidence="15">3-hydroxyacyl-CoA dehydrogenase NAD-binding domain-containing protein</fullName>
    </submittedName>
</protein>
<keyword evidence="3" id="KW-0276">Fatty acid metabolism</keyword>
<feature type="domain" description="3-hydroxyacyl-CoA dehydrogenase NAD binding" evidence="14">
    <location>
        <begin position="290"/>
        <end position="452"/>
    </location>
</feature>
<gene>
    <name evidence="15" type="ORF">GCM10009533_59060</name>
</gene>
<dbReference type="Gene3D" id="3.90.226.10">
    <property type="entry name" value="2-enoyl-CoA Hydratase, Chain A, domain 1"/>
    <property type="match status" value="1"/>
</dbReference>
<evidence type="ECO:0000256" key="12">
    <source>
        <dbReference type="ARBA" id="ARBA00049556"/>
    </source>
</evidence>
<evidence type="ECO:0000256" key="6">
    <source>
        <dbReference type="ARBA" id="ARBA00023027"/>
    </source>
</evidence>
<keyword evidence="8" id="KW-0576">Peroxisome</keyword>
<dbReference type="RefSeq" id="WP_021341790.1">
    <property type="nucleotide sequence ID" value="NZ_BAAAGS010000060.1"/>
</dbReference>
<feature type="domain" description="3-hydroxyacyl-CoA dehydrogenase C-terminal" evidence="13">
    <location>
        <begin position="457"/>
        <end position="550"/>
    </location>
</feature>
<comment type="pathway">
    <text evidence="2">Lipid metabolism; fatty acid beta-oxidation.</text>
</comment>
<dbReference type="PANTHER" id="PTHR23309">
    <property type="entry name" value="3-HYDROXYACYL-COA DEHYROGENASE"/>
    <property type="match status" value="1"/>
</dbReference>
<evidence type="ECO:0000313" key="16">
    <source>
        <dbReference type="Proteomes" id="UP001500729"/>
    </source>
</evidence>
<dbReference type="Proteomes" id="UP001500729">
    <property type="component" value="Unassembled WGS sequence"/>
</dbReference>
<evidence type="ECO:0000256" key="3">
    <source>
        <dbReference type="ARBA" id="ARBA00022832"/>
    </source>
</evidence>
<dbReference type="Gene3D" id="3.40.50.720">
    <property type="entry name" value="NAD(P)-binding Rossmann-like Domain"/>
    <property type="match status" value="1"/>
</dbReference>
<keyword evidence="10" id="KW-0456">Lyase</keyword>
<evidence type="ECO:0000256" key="10">
    <source>
        <dbReference type="ARBA" id="ARBA00023239"/>
    </source>
</evidence>
<accession>A0ABN1DVH3</accession>
<dbReference type="InterPro" id="IPR029045">
    <property type="entry name" value="ClpP/crotonase-like_dom_sf"/>
</dbReference>
<comment type="caution">
    <text evidence="15">The sequence shown here is derived from an EMBL/GenBank/DDBJ whole genome shotgun (WGS) entry which is preliminary data.</text>
</comment>
<evidence type="ECO:0000256" key="1">
    <source>
        <dbReference type="ARBA" id="ARBA00004275"/>
    </source>
</evidence>
<evidence type="ECO:0000256" key="9">
    <source>
        <dbReference type="ARBA" id="ARBA00023235"/>
    </source>
</evidence>
<sequence length="666" mass="69480">MSGDRGPVRVERDGDVAVVVLDNPPVNASTAAVRAGLLDALRATAADETVTGVVLIGAGKHLMSGSDLREFSVDELPEPQLPEVLAAIEAHPRPVVAALSGATLGGGLELALACDRRVALADCRVGLPEVGLGMIPGAGGIVRGLRLLEPDRLLDLVVAAEPIPVGVVGELGLVDEVVTDRLRDAAVAAARSTAKRVLSTLPPRTGKPGLFEETARRLISRHGATPGVLAAAGAVLAATALPATAALRHERAEFTRLRRGPEAAARRHLFFARTAVARAGRPKAGRPIRTVGVVGAGTMGAGIARAFVSAGADVALVDRDPAALERAADQVARAGRDAAARLRTGTALDLLSDADLVVEAVVEDHGVKAAVLGEVAGVVRPGLPLATNTSYLDIDALAATAADPERVLGMHFLAPAHRTGVLEVVRGRATSQDALDHVLSAARLLGKLPVIVGVCDGFVGNRIFSAYRHQCELLVEEGATPRQVDEALLDVGVAMGPFAVADMSGLDVAWHARRRRDAARDPRERYSDLADRLVEKGRLGQKTGAGWYRYVTGDRTPYDDPATEVLIAEARAAQGITPREIGTVEIVERVLTATANEAALVLAEGIATRPGDIDVLMTRGYGFPERLGGPCHWAATRPPAEYAAALQRLGAALGWGFRPGDPDLLS</sequence>
<evidence type="ECO:0000259" key="13">
    <source>
        <dbReference type="Pfam" id="PF00725"/>
    </source>
</evidence>
<dbReference type="Pfam" id="PF00378">
    <property type="entry name" value="ECH_1"/>
    <property type="match status" value="1"/>
</dbReference>
<dbReference type="InterPro" id="IPR001753">
    <property type="entry name" value="Enoyl-CoA_hydra/iso"/>
</dbReference>
<dbReference type="SUPFAM" id="SSF48179">
    <property type="entry name" value="6-phosphogluconate dehydrogenase C-terminal domain-like"/>
    <property type="match status" value="2"/>
</dbReference>
<dbReference type="Gene3D" id="1.10.1040.50">
    <property type="match status" value="1"/>
</dbReference>
<keyword evidence="4" id="KW-0442">Lipid degradation</keyword>
<proteinExistence type="predicted"/>
<evidence type="ECO:0000256" key="5">
    <source>
        <dbReference type="ARBA" id="ARBA00023002"/>
    </source>
</evidence>
<evidence type="ECO:0000256" key="2">
    <source>
        <dbReference type="ARBA" id="ARBA00005005"/>
    </source>
</evidence>
<evidence type="ECO:0000313" key="15">
    <source>
        <dbReference type="EMBL" id="GAA0553183.1"/>
    </source>
</evidence>
<dbReference type="EMBL" id="BAAAGS010000060">
    <property type="protein sequence ID" value="GAA0553183.1"/>
    <property type="molecule type" value="Genomic_DNA"/>
</dbReference>
<comment type="subcellular location">
    <subcellularLocation>
        <location evidence="1">Peroxisome</location>
    </subcellularLocation>
</comment>
<evidence type="ECO:0000256" key="11">
    <source>
        <dbReference type="ARBA" id="ARBA00023268"/>
    </source>
</evidence>
<dbReference type="InterPro" id="IPR006176">
    <property type="entry name" value="3-OHacyl-CoA_DH_NAD-bd"/>
</dbReference>
<organism evidence="15 16">
    <name type="scientific">Saccharopolyspora erythraea</name>
    <name type="common">Streptomyces erythraeus</name>
    <dbReference type="NCBI Taxonomy" id="1836"/>
    <lineage>
        <taxon>Bacteria</taxon>
        <taxon>Bacillati</taxon>
        <taxon>Actinomycetota</taxon>
        <taxon>Actinomycetes</taxon>
        <taxon>Pseudonocardiales</taxon>
        <taxon>Pseudonocardiaceae</taxon>
        <taxon>Saccharopolyspora</taxon>
    </lineage>
</organism>
<keyword evidence="7" id="KW-0443">Lipid metabolism</keyword>